<dbReference type="Proteomes" id="UP000305848">
    <property type="component" value="Unassembled WGS sequence"/>
</dbReference>
<dbReference type="Gene3D" id="2.60.120.1130">
    <property type="match status" value="1"/>
</dbReference>
<comment type="caution">
    <text evidence="4">The sequence shown here is derived from an EMBL/GenBank/DDBJ whole genome shotgun (WGS) entry which is preliminary data.</text>
</comment>
<reference evidence="4 5" key="1">
    <citation type="submission" date="2019-05" db="EMBL/GenBank/DDBJ databases">
        <title>Panacibacter sp. strain 17mud1-8 Genome sequencing and assembly.</title>
        <authorList>
            <person name="Chhetri G."/>
        </authorList>
    </citation>
    <scope>NUCLEOTIDE SEQUENCE [LARGE SCALE GENOMIC DNA]</scope>
    <source>
        <strain evidence="4 5">17mud1-8</strain>
    </source>
</reference>
<name>A0A4U3L9Y3_9BACT</name>
<dbReference type="InterPro" id="IPR002931">
    <property type="entry name" value="Transglutaminase-like"/>
</dbReference>
<dbReference type="OrthoDB" id="98874at2"/>
<dbReference type="Pfam" id="PF01841">
    <property type="entry name" value="Transglut_core"/>
    <property type="match status" value="1"/>
</dbReference>
<protein>
    <submittedName>
        <fullName evidence="4">DUF3857 domain-containing protein</fullName>
    </submittedName>
</protein>
<evidence type="ECO:0000313" key="5">
    <source>
        <dbReference type="Proteomes" id="UP000305848"/>
    </source>
</evidence>
<dbReference type="InterPro" id="IPR024618">
    <property type="entry name" value="DUF3857"/>
</dbReference>
<dbReference type="EMBL" id="SZQL01000001">
    <property type="protein sequence ID" value="TKK71950.1"/>
    <property type="molecule type" value="Genomic_DNA"/>
</dbReference>
<keyword evidence="5" id="KW-1185">Reference proteome</keyword>
<dbReference type="AlphaFoldDB" id="A0A4U3L9Y3"/>
<dbReference type="Gene3D" id="3.10.620.30">
    <property type="match status" value="1"/>
</dbReference>
<keyword evidence="1" id="KW-0732">Signal</keyword>
<proteinExistence type="predicted"/>
<evidence type="ECO:0000259" key="3">
    <source>
        <dbReference type="Pfam" id="PF12969"/>
    </source>
</evidence>
<feature type="domain" description="DUF3857" evidence="3">
    <location>
        <begin position="72"/>
        <end position="240"/>
    </location>
</feature>
<evidence type="ECO:0000256" key="1">
    <source>
        <dbReference type="SAM" id="SignalP"/>
    </source>
</evidence>
<feature type="domain" description="Transglutaminase-like" evidence="2">
    <location>
        <begin position="308"/>
        <end position="384"/>
    </location>
</feature>
<sequence>MRRIKLLFLLIYCQLTLQAQTVRPFVVFGDVKPEDFAPTVYSIDSAAPAIYLFDNGMARFSENNSGKFDVIFQRHTRIRLLSRNAFDLATLEIPILTFGSFEQKMEYLQAVTYNIEDGKVIAMPVDKSAIIVEKNKKFKVTKLTLPNIKEGSIIEFAYSVRSPGNYLPEWSFQGSYPKLWSEYDITIPFFYNYNVYKRGTLNFSMDSIRSFHVDYDYYNNVPNKNNTTKRVWGIKDVPALKREPYTTTTDNYISKIEFHLAAYTRTDGNTFPVNEDWATVCNHLFADESFAYSLTLPLKWLNSEVNKAVGAAATPLDKVRNIFAYVRDEYTCTDRSARSLSQELKQTVQTKEGNVADINMLLTAMLLNIKVDAKPAILSTTDNGRAFPSMPFLSQYNYVVCFAYIDRNVYLLDASNRLLGFNKLDNECYNGYVQVIAPWYSANAINLVADSLQETEATAVFIMNAQNGKATATVTNHFSYQPSLQLKEDIRSEDSASFFEKVKADYPIDIDISNAAIENLRDPEKNIAIKYQFVTDLGHDSLIYFNPMLAGQEKENPFFAAKRFYPVEMPFCMNKTYTLNMEIPAGYTLDALPKSLTTKFNGNDGLFCYSIDEKDNHVQLNVILKLTKATYEPEDYQNLRDFFTMVVKKEAEQIVFKKKK</sequence>
<gene>
    <name evidence="4" type="ORF">FC093_02755</name>
</gene>
<dbReference type="Gene3D" id="2.60.40.3140">
    <property type="match status" value="1"/>
</dbReference>
<dbReference type="Pfam" id="PF12969">
    <property type="entry name" value="DUF3857"/>
    <property type="match status" value="1"/>
</dbReference>
<feature type="chain" id="PRO_5020734351" evidence="1">
    <location>
        <begin position="20"/>
        <end position="660"/>
    </location>
</feature>
<evidence type="ECO:0000259" key="2">
    <source>
        <dbReference type="Pfam" id="PF01841"/>
    </source>
</evidence>
<organism evidence="4 5">
    <name type="scientific">Ilyomonas limi</name>
    <dbReference type="NCBI Taxonomy" id="2575867"/>
    <lineage>
        <taxon>Bacteria</taxon>
        <taxon>Pseudomonadati</taxon>
        <taxon>Bacteroidota</taxon>
        <taxon>Chitinophagia</taxon>
        <taxon>Chitinophagales</taxon>
        <taxon>Chitinophagaceae</taxon>
        <taxon>Ilyomonas</taxon>
    </lineage>
</organism>
<accession>A0A4U3L9Y3</accession>
<evidence type="ECO:0000313" key="4">
    <source>
        <dbReference type="EMBL" id="TKK71950.1"/>
    </source>
</evidence>
<feature type="signal peptide" evidence="1">
    <location>
        <begin position="1"/>
        <end position="19"/>
    </location>
</feature>